<dbReference type="CDD" id="cd00082">
    <property type="entry name" value="HisKA"/>
    <property type="match status" value="1"/>
</dbReference>
<dbReference type="SUPFAM" id="SSF55874">
    <property type="entry name" value="ATPase domain of HSP90 chaperone/DNA topoisomerase II/histidine kinase"/>
    <property type="match status" value="1"/>
</dbReference>
<dbReference type="InterPro" id="IPR001610">
    <property type="entry name" value="PAC"/>
</dbReference>
<dbReference type="GO" id="GO:0000155">
    <property type="term" value="F:phosphorelay sensor kinase activity"/>
    <property type="evidence" value="ECO:0007669"/>
    <property type="project" value="InterPro"/>
</dbReference>
<reference evidence="10 11" key="3">
    <citation type="journal article" date="2016" name="Stand. Genomic Sci.">
        <title>Complete genome sequence of 'Halanaeroarchaeum sulfurireducens' M27-SA2, a sulfur-reducing and acetate-oxidizing haloarchaeon from the deep-sea hypersaline anoxic lake Medee.</title>
        <authorList>
            <person name="Messina E."/>
            <person name="Sorokin D.Y."/>
            <person name="Kublanov I.V."/>
            <person name="Toshchakov S."/>
            <person name="Lopatina A."/>
            <person name="Arcadi E."/>
            <person name="Smedile F."/>
            <person name="La Spada G."/>
            <person name="La Cono V."/>
            <person name="Yakimov M.M."/>
        </authorList>
    </citation>
    <scope>NUCLEOTIDE SEQUENCE [LARGE SCALE GENOMIC DNA]</scope>
    <source>
        <strain evidence="10 11">M27-SA2</strain>
    </source>
</reference>
<dbReference type="SMART" id="SM00091">
    <property type="entry name" value="PAS"/>
    <property type="match status" value="3"/>
</dbReference>
<organism evidence="9 12">
    <name type="scientific">Halanaeroarchaeum sulfurireducens</name>
    <dbReference type="NCBI Taxonomy" id="1604004"/>
    <lineage>
        <taxon>Archaea</taxon>
        <taxon>Methanobacteriati</taxon>
        <taxon>Methanobacteriota</taxon>
        <taxon>Stenosarchaea group</taxon>
        <taxon>Halobacteria</taxon>
        <taxon>Halobacteriales</taxon>
        <taxon>Halobacteriaceae</taxon>
        <taxon>Halanaeroarchaeum</taxon>
    </lineage>
</organism>
<dbReference type="Gene3D" id="3.30.450.20">
    <property type="entry name" value="PAS domain"/>
    <property type="match status" value="3"/>
</dbReference>
<dbReference type="STRING" id="1604004.HLASA_1126"/>
<dbReference type="SUPFAM" id="SSF55785">
    <property type="entry name" value="PYP-like sensor domain (PAS domain)"/>
    <property type="match status" value="3"/>
</dbReference>
<dbReference type="Proteomes" id="UP000069906">
    <property type="component" value="Chromosome"/>
</dbReference>
<dbReference type="GeneID" id="26010480"/>
<dbReference type="InterPro" id="IPR000014">
    <property type="entry name" value="PAS"/>
</dbReference>
<dbReference type="EMBL" id="CP011564">
    <property type="protein sequence ID" value="ALG82021.1"/>
    <property type="molecule type" value="Genomic_DNA"/>
</dbReference>
<feature type="domain" description="Histidine kinase" evidence="6">
    <location>
        <begin position="382"/>
        <end position="587"/>
    </location>
</feature>
<evidence type="ECO:0000259" key="7">
    <source>
        <dbReference type="PROSITE" id="PS50112"/>
    </source>
</evidence>
<comment type="catalytic activity">
    <reaction evidence="1">
        <text>ATP + protein L-histidine = ADP + protein N-phospho-L-histidine.</text>
        <dbReference type="EC" id="2.7.13.3"/>
    </reaction>
</comment>
<reference evidence="9 12" key="1">
    <citation type="journal article" date="2015" name="ISME J.">
        <title>Elemental sulfur and acetate can support life of a novel strictly anaerobic haloarchaeon.</title>
        <authorList>
            <person name="Sorokin D.Y."/>
            <person name="Kublanov I.V."/>
            <person name="Gavrilov S.N."/>
            <person name="Rojo D."/>
            <person name="Roman P."/>
            <person name="Golyshin P.N."/>
            <person name="Slepak V.Z."/>
            <person name="Smedile F."/>
            <person name="Ferrer M."/>
            <person name="Messina E."/>
            <person name="La Cono V."/>
            <person name="Yakimov M.M."/>
        </authorList>
    </citation>
    <scope>NUCLEOTIDE SEQUENCE [LARGE SCALE GENOMIC DNA]</scope>
    <source>
        <strain evidence="9 12">HSR2</strain>
    </source>
</reference>
<dbReference type="InterPro" id="IPR013655">
    <property type="entry name" value="PAS_fold_3"/>
</dbReference>
<dbReference type="EC" id="2.7.13.3" evidence="2"/>
<evidence type="ECO:0000256" key="2">
    <source>
        <dbReference type="ARBA" id="ARBA00012438"/>
    </source>
</evidence>
<dbReference type="Pfam" id="PF08447">
    <property type="entry name" value="PAS_3"/>
    <property type="match status" value="2"/>
</dbReference>
<feature type="domain" description="PAC" evidence="8">
    <location>
        <begin position="202"/>
        <end position="253"/>
    </location>
</feature>
<dbReference type="PANTHER" id="PTHR43304">
    <property type="entry name" value="PHYTOCHROME-LIKE PROTEIN CPH1"/>
    <property type="match status" value="1"/>
</dbReference>
<keyword evidence="3" id="KW-0597">Phosphoprotein</keyword>
<dbReference type="CDD" id="cd00130">
    <property type="entry name" value="PAS"/>
    <property type="match status" value="3"/>
</dbReference>
<dbReference type="PATRIC" id="fig|1604004.4.peg.1200"/>
<dbReference type="InterPro" id="IPR003661">
    <property type="entry name" value="HisK_dim/P_dom"/>
</dbReference>
<evidence type="ECO:0000256" key="1">
    <source>
        <dbReference type="ARBA" id="ARBA00000085"/>
    </source>
</evidence>
<dbReference type="InterPro" id="IPR035965">
    <property type="entry name" value="PAS-like_dom_sf"/>
</dbReference>
<evidence type="ECO:0000256" key="3">
    <source>
        <dbReference type="ARBA" id="ARBA00022553"/>
    </source>
</evidence>
<gene>
    <name evidence="10" type="ORF">HLASA_1126</name>
    <name evidence="9" type="ORF">HLASF_1137</name>
</gene>
<dbReference type="NCBIfam" id="TIGR00229">
    <property type="entry name" value="sensory_box"/>
    <property type="match status" value="3"/>
</dbReference>
<dbReference type="InterPro" id="IPR005467">
    <property type="entry name" value="His_kinase_dom"/>
</dbReference>
<dbReference type="Pfam" id="PF08448">
    <property type="entry name" value="PAS_4"/>
    <property type="match status" value="1"/>
</dbReference>
<evidence type="ECO:0000313" key="12">
    <source>
        <dbReference type="Proteomes" id="UP000069906"/>
    </source>
</evidence>
<dbReference type="KEGG" id="hsf:HLASA_1126"/>
<evidence type="ECO:0000259" key="6">
    <source>
        <dbReference type="PROSITE" id="PS50109"/>
    </source>
</evidence>
<dbReference type="PANTHER" id="PTHR43304:SF1">
    <property type="entry name" value="PAC DOMAIN-CONTAINING PROTEIN"/>
    <property type="match status" value="1"/>
</dbReference>
<reference evidence="11" key="2">
    <citation type="submission" date="2015-05" db="EMBL/GenBank/DDBJ databases">
        <title>Complete genome sequence of Halanaeroarchaeum sulfurireducens type strain M27-SA2, a sulfate-reducer haloarchaeon from marine anoxic lake Medee.</title>
        <authorList>
            <person name="Messina E."/>
            <person name="Kublanov I.V."/>
            <person name="Toshchakov S."/>
            <person name="Arcadi E."/>
            <person name="La Spada G."/>
            <person name="La Cono V."/>
            <person name="Yakimov M.M."/>
        </authorList>
    </citation>
    <scope>NUCLEOTIDE SEQUENCE [LARGE SCALE GENOMIC DNA]</scope>
    <source>
        <strain evidence="11">M27-SA2</strain>
    </source>
</reference>
<sequence length="589" mass="66994">MASIDKRAIFEGMTRTLPVLAFVVDAEGVFREIIANGYTDDFLFEEPSTAIGKSINELFATEKAESFAEHIDQALQTGVVQEFEYSLPIKGKTRRFEGYMAPMDADLDEEQVIWVAEDITERKERNLELERHEVFLESIREEVLVTDTDLNITYESAAVPKLYGYEQGERVGDPILEYVHPDDTEQVRAHFEEQLDESGPTQPIEYRGENKDGTWTWVESQARILKDHPAIGGVVITSRDISERVEHRKKRKRQHTHLENAEQLAEMGGWEYRPDTETVQLTEGAQQLFEISDSLNLELPETFNFYHETDQPKIEEAFEKCLESGVGFSIDAQIITNEGRQRWVESTGTRSTEDGVTKLTGVIQDITQHKGREQRLEVLNRVLRHNLRNELGQIQGYAEMINEHLPAESQEFHSKIVASADRLLALSEKSKKFTTAMAYNYVTGPVELEPLMEAICDEYREKYPDATIETELFDARAPGNEMAIRLIFEELFENALKHNNRDNPTVNLVVVSPEDNRVKIRISDNGPGLSELEQEVIQSGEETALQHSLGIGLWTTSWLVSELSGDMQVTATDDQGTTFTIKLPAEEFS</sequence>
<evidence type="ECO:0000259" key="8">
    <source>
        <dbReference type="PROSITE" id="PS50113"/>
    </source>
</evidence>
<evidence type="ECO:0000313" key="10">
    <source>
        <dbReference type="EMBL" id="ALG82021.1"/>
    </source>
</evidence>
<dbReference type="InterPro" id="IPR052162">
    <property type="entry name" value="Sensor_kinase/Photoreceptor"/>
</dbReference>
<dbReference type="SUPFAM" id="SSF47384">
    <property type="entry name" value="Homodimeric domain of signal transducing histidine kinase"/>
    <property type="match status" value="1"/>
</dbReference>
<feature type="domain" description="PAC" evidence="8">
    <location>
        <begin position="328"/>
        <end position="378"/>
    </location>
</feature>
<dbReference type="PROSITE" id="PS50109">
    <property type="entry name" value="HIS_KIN"/>
    <property type="match status" value="1"/>
</dbReference>
<keyword evidence="5 9" id="KW-0418">Kinase</keyword>
<dbReference type="Proteomes" id="UP000060390">
    <property type="component" value="Chromosome"/>
</dbReference>
<dbReference type="EMBL" id="CP008874">
    <property type="protein sequence ID" value="AKH97625.1"/>
    <property type="molecule type" value="Genomic_DNA"/>
</dbReference>
<dbReference type="Pfam" id="PF02518">
    <property type="entry name" value="HATPase_c"/>
    <property type="match status" value="1"/>
</dbReference>
<dbReference type="RefSeq" id="WP_050048362.1">
    <property type="nucleotide sequence ID" value="NZ_CP008874.1"/>
</dbReference>
<dbReference type="InterPro" id="IPR003594">
    <property type="entry name" value="HATPase_dom"/>
</dbReference>
<feature type="domain" description="PAS" evidence="7">
    <location>
        <begin position="6"/>
        <end position="78"/>
    </location>
</feature>
<dbReference type="InterPro" id="IPR004358">
    <property type="entry name" value="Sig_transdc_His_kin-like_C"/>
</dbReference>
<name>A0A0F7PBT9_9EURY</name>
<proteinExistence type="predicted"/>
<dbReference type="PROSITE" id="PS50113">
    <property type="entry name" value="PAC"/>
    <property type="match status" value="2"/>
</dbReference>
<dbReference type="InterPro" id="IPR000700">
    <property type="entry name" value="PAS-assoc_C"/>
</dbReference>
<evidence type="ECO:0000313" key="9">
    <source>
        <dbReference type="EMBL" id="AKH97625.1"/>
    </source>
</evidence>
<evidence type="ECO:0000256" key="4">
    <source>
        <dbReference type="ARBA" id="ARBA00022679"/>
    </source>
</evidence>
<dbReference type="InterPro" id="IPR013656">
    <property type="entry name" value="PAS_4"/>
</dbReference>
<dbReference type="InterPro" id="IPR036890">
    <property type="entry name" value="HATPase_C_sf"/>
</dbReference>
<dbReference type="CDD" id="cd00075">
    <property type="entry name" value="HATPase"/>
    <property type="match status" value="1"/>
</dbReference>
<accession>A0A0F7PBT9</accession>
<dbReference type="InterPro" id="IPR036097">
    <property type="entry name" value="HisK_dim/P_sf"/>
</dbReference>
<feature type="domain" description="PAS" evidence="7">
    <location>
        <begin position="128"/>
        <end position="198"/>
    </location>
</feature>
<dbReference type="SMART" id="SM00387">
    <property type="entry name" value="HATPase_c"/>
    <property type="match status" value="1"/>
</dbReference>
<protein>
    <recommendedName>
        <fullName evidence="2">histidine kinase</fullName>
        <ecNumber evidence="2">2.7.13.3</ecNumber>
    </recommendedName>
</protein>
<dbReference type="SMART" id="SM00086">
    <property type="entry name" value="PAC"/>
    <property type="match status" value="2"/>
</dbReference>
<dbReference type="Gene3D" id="3.30.565.10">
    <property type="entry name" value="Histidine kinase-like ATPase, C-terminal domain"/>
    <property type="match status" value="1"/>
</dbReference>
<dbReference type="HOGENOM" id="CLU_000445_114_58_2"/>
<dbReference type="AlphaFoldDB" id="A0A0F7PBT9"/>
<dbReference type="PROSITE" id="PS50112">
    <property type="entry name" value="PAS"/>
    <property type="match status" value="2"/>
</dbReference>
<keyword evidence="4" id="KW-0808">Transferase</keyword>
<dbReference type="PRINTS" id="PR00344">
    <property type="entry name" value="BCTRLSENSOR"/>
</dbReference>
<keyword evidence="12" id="KW-1185">Reference proteome</keyword>
<evidence type="ECO:0000313" key="11">
    <source>
        <dbReference type="Proteomes" id="UP000060390"/>
    </source>
</evidence>
<evidence type="ECO:0000256" key="5">
    <source>
        <dbReference type="ARBA" id="ARBA00022777"/>
    </source>
</evidence>
<dbReference type="OrthoDB" id="327291at2157"/>
<dbReference type="KEGG" id="hsu:HLASF_1137"/>